<organism evidence="1 2">
    <name type="scientific">Paenibacillus tyrfis</name>
    <dbReference type="NCBI Taxonomy" id="1501230"/>
    <lineage>
        <taxon>Bacteria</taxon>
        <taxon>Bacillati</taxon>
        <taxon>Bacillota</taxon>
        <taxon>Bacilli</taxon>
        <taxon>Bacillales</taxon>
        <taxon>Paenibacillaceae</taxon>
        <taxon>Paenibacillus</taxon>
    </lineage>
</organism>
<proteinExistence type="predicted"/>
<dbReference type="RefSeq" id="WP_036684859.1">
    <property type="nucleotide sequence ID" value="NZ_JNVM01000015.1"/>
</dbReference>
<dbReference type="PANTHER" id="PTHR48098:SF1">
    <property type="entry name" value="DIACYLGLYCEROL ACYLTRANSFERASE_MYCOLYLTRANSFERASE AG85A"/>
    <property type="match status" value="1"/>
</dbReference>
<accession>A0A081P1K7</accession>
<sequence length="263" mass="29176">MAFIDCHFFSESLGLSTSMYVLLPQTTVGQIGLNNRSTGGKHPVLFLLHGLSDDHTIWLRRTSIERYAAPLGLAVVMPAVHRSFYADMASGPKYWTFVSEELPAIARSFFPLAEERERTFVAGLSMGGYGALKLALRHPERFGAAASLSGATDIEAMARDRLSREETAAIFGSADSLRGSDNDLFGLASGLARSDAEQPKLYQCCGTEDFLYEDNIRFRDHCRKLGLELTYEEEPGAHDWGYWDRKIQSALNWLPLESGLANN</sequence>
<evidence type="ECO:0000313" key="2">
    <source>
        <dbReference type="Proteomes" id="UP000028123"/>
    </source>
</evidence>
<dbReference type="eggNOG" id="COG0627">
    <property type="taxonomic scope" value="Bacteria"/>
</dbReference>
<dbReference type="AlphaFoldDB" id="A0A081P1K7"/>
<dbReference type="Gene3D" id="3.40.50.1820">
    <property type="entry name" value="alpha/beta hydrolase"/>
    <property type="match status" value="1"/>
</dbReference>
<name>A0A081P1K7_9BACL</name>
<protein>
    <submittedName>
        <fullName evidence="1">Esterase</fullName>
    </submittedName>
</protein>
<dbReference type="InterPro" id="IPR000801">
    <property type="entry name" value="Esterase-like"/>
</dbReference>
<dbReference type="InterPro" id="IPR050583">
    <property type="entry name" value="Mycobacterial_A85_antigen"/>
</dbReference>
<dbReference type="GO" id="GO:0016747">
    <property type="term" value="F:acyltransferase activity, transferring groups other than amino-acyl groups"/>
    <property type="evidence" value="ECO:0007669"/>
    <property type="project" value="TreeGrafter"/>
</dbReference>
<dbReference type="Pfam" id="PF00756">
    <property type="entry name" value="Esterase"/>
    <property type="match status" value="1"/>
</dbReference>
<dbReference type="PANTHER" id="PTHR48098">
    <property type="entry name" value="ENTEROCHELIN ESTERASE-RELATED"/>
    <property type="match status" value="1"/>
</dbReference>
<comment type="caution">
    <text evidence="1">The sequence shown here is derived from an EMBL/GenBank/DDBJ whole genome shotgun (WGS) entry which is preliminary data.</text>
</comment>
<dbReference type="SUPFAM" id="SSF53474">
    <property type="entry name" value="alpha/beta-Hydrolases"/>
    <property type="match status" value="1"/>
</dbReference>
<dbReference type="InterPro" id="IPR029058">
    <property type="entry name" value="AB_hydrolase_fold"/>
</dbReference>
<keyword evidence="2" id="KW-1185">Reference proteome</keyword>
<gene>
    <name evidence="1" type="ORF">ET33_07490</name>
</gene>
<reference evidence="1 2" key="1">
    <citation type="submission" date="2014-06" db="EMBL/GenBank/DDBJ databases">
        <title>Draft genome sequence of Paenibacillus sp. MSt1.</title>
        <authorList>
            <person name="Aw Y.K."/>
            <person name="Ong K.S."/>
            <person name="Gan H.M."/>
            <person name="Lee S.M."/>
        </authorList>
    </citation>
    <scope>NUCLEOTIDE SEQUENCE [LARGE SCALE GENOMIC DNA]</scope>
    <source>
        <strain evidence="1 2">MSt1</strain>
    </source>
</reference>
<dbReference type="Proteomes" id="UP000028123">
    <property type="component" value="Unassembled WGS sequence"/>
</dbReference>
<evidence type="ECO:0000313" key="1">
    <source>
        <dbReference type="EMBL" id="KEQ24580.1"/>
    </source>
</evidence>
<dbReference type="EMBL" id="JNVM01000015">
    <property type="protein sequence ID" value="KEQ24580.1"/>
    <property type="molecule type" value="Genomic_DNA"/>
</dbReference>
<dbReference type="OrthoDB" id="9803578at2"/>